<dbReference type="PANTHER" id="PTHR43135">
    <property type="entry name" value="ALPHA-D-RIBOSE 1-METHYLPHOSPHONATE 5-TRIPHOSPHATE DIPHOSPHATASE"/>
    <property type="match status" value="1"/>
</dbReference>
<dbReference type="Gene3D" id="2.30.40.10">
    <property type="entry name" value="Urease, subunit C, domain 1"/>
    <property type="match status" value="1"/>
</dbReference>
<dbReference type="SUPFAM" id="SSF51338">
    <property type="entry name" value="Composite domain of metallo-dependent hydrolases"/>
    <property type="match status" value="1"/>
</dbReference>
<dbReference type="InterPro" id="IPR006680">
    <property type="entry name" value="Amidohydro-rel"/>
</dbReference>
<accession>A0ABU3QAE5</accession>
<dbReference type="InterPro" id="IPR011059">
    <property type="entry name" value="Metal-dep_hydrolase_composite"/>
</dbReference>
<reference evidence="2 3" key="1">
    <citation type="submission" date="2023-05" db="EMBL/GenBank/DDBJ databases">
        <authorList>
            <person name="Guo Y."/>
        </authorList>
    </citation>
    <scope>NUCLEOTIDE SEQUENCE [LARGE SCALE GENOMIC DNA]</scope>
    <source>
        <strain evidence="2 3">GR2756</strain>
    </source>
</reference>
<dbReference type="RefSeq" id="WP_315727357.1">
    <property type="nucleotide sequence ID" value="NZ_JAVUPU010000008.1"/>
</dbReference>
<organism evidence="2 3">
    <name type="scientific">Sphingosinicella rhizophila</name>
    <dbReference type="NCBI Taxonomy" id="3050082"/>
    <lineage>
        <taxon>Bacteria</taxon>
        <taxon>Pseudomonadati</taxon>
        <taxon>Pseudomonadota</taxon>
        <taxon>Alphaproteobacteria</taxon>
        <taxon>Sphingomonadales</taxon>
        <taxon>Sphingosinicellaceae</taxon>
        <taxon>Sphingosinicella</taxon>
    </lineage>
</organism>
<keyword evidence="3" id="KW-1185">Reference proteome</keyword>
<dbReference type="InterPro" id="IPR032466">
    <property type="entry name" value="Metal_Hydrolase"/>
</dbReference>
<sequence length="343" mass="36550">MLGAPHHLALRERAERGEIVSPRLYTSGPSFNGNSVATPADGRRMVAEQKAAGYDFLKIHPGLDRARYDAIASAAREVGIPFGGHVPVEVGLNRALEARQATIDHLDEFVTALLPEGAASAGPGGFFGIKHVDAADEARVPILIERIRASGAWNVPTESLIHQMLLPSPTTEQLLARPEIAYIPPAMRAEWAKARSGLQAQPEHNAADVRRFVELRARLIRALHDGGAGLLLGSDAPQIFQVPGFSIHHELRVLVAAGLSPYQALATGTGNVAAFLGEQGHAGTVGVGHRADLILLNGDPLADVANVQRRAGVMVNGRWLSEEEIQKRLAAIAARHRGLSPAS</sequence>
<dbReference type="PANTHER" id="PTHR43135:SF3">
    <property type="entry name" value="ALPHA-D-RIBOSE 1-METHYLPHOSPHONATE 5-TRIPHOSPHATE DIPHOSPHATASE"/>
    <property type="match status" value="1"/>
</dbReference>
<dbReference type="InterPro" id="IPR051781">
    <property type="entry name" value="Metallo-dep_Hydrolase"/>
</dbReference>
<protein>
    <submittedName>
        <fullName evidence="2">Amidohydrolase family protein</fullName>
    </submittedName>
</protein>
<gene>
    <name evidence="2" type="ORF">RQX22_14950</name>
</gene>
<evidence type="ECO:0000259" key="1">
    <source>
        <dbReference type="Pfam" id="PF01979"/>
    </source>
</evidence>
<name>A0ABU3QAE5_9SPHN</name>
<feature type="domain" description="Amidohydrolase-related" evidence="1">
    <location>
        <begin position="9"/>
        <end position="319"/>
    </location>
</feature>
<comment type="caution">
    <text evidence="2">The sequence shown here is derived from an EMBL/GenBank/DDBJ whole genome shotgun (WGS) entry which is preliminary data.</text>
</comment>
<proteinExistence type="predicted"/>
<dbReference type="SUPFAM" id="SSF51556">
    <property type="entry name" value="Metallo-dependent hydrolases"/>
    <property type="match status" value="1"/>
</dbReference>
<evidence type="ECO:0000313" key="2">
    <source>
        <dbReference type="EMBL" id="MDT9600257.1"/>
    </source>
</evidence>
<dbReference type="Gene3D" id="3.20.20.140">
    <property type="entry name" value="Metal-dependent hydrolases"/>
    <property type="match status" value="2"/>
</dbReference>
<dbReference type="EMBL" id="JAVUPU010000008">
    <property type="protein sequence ID" value="MDT9600257.1"/>
    <property type="molecule type" value="Genomic_DNA"/>
</dbReference>
<dbReference type="Pfam" id="PF01979">
    <property type="entry name" value="Amidohydro_1"/>
    <property type="match status" value="1"/>
</dbReference>
<dbReference type="Proteomes" id="UP001259572">
    <property type="component" value="Unassembled WGS sequence"/>
</dbReference>
<evidence type="ECO:0000313" key="3">
    <source>
        <dbReference type="Proteomes" id="UP001259572"/>
    </source>
</evidence>